<keyword evidence="7" id="KW-1185">Reference proteome</keyword>
<dbReference type="GO" id="GO:0045333">
    <property type="term" value="P:cellular respiration"/>
    <property type="evidence" value="ECO:0007669"/>
    <property type="project" value="InterPro"/>
</dbReference>
<dbReference type="GO" id="GO:0005739">
    <property type="term" value="C:mitochondrion"/>
    <property type="evidence" value="ECO:0007669"/>
    <property type="project" value="TreeGrafter"/>
</dbReference>
<dbReference type="FunFam" id="3.30.530.20:FF:000048">
    <property type="entry name" value="Sreptomyces cyclase/dehydrase family protein"/>
    <property type="match status" value="1"/>
</dbReference>
<dbReference type="InterPro" id="IPR005031">
    <property type="entry name" value="COQ10_START"/>
</dbReference>
<feature type="region of interest" description="Disordered" evidence="4">
    <location>
        <begin position="1"/>
        <end position="55"/>
    </location>
</feature>
<dbReference type="InterPro" id="IPR023393">
    <property type="entry name" value="START-like_dom_sf"/>
</dbReference>
<dbReference type="Pfam" id="PF03364">
    <property type="entry name" value="Polyketide_cyc"/>
    <property type="match status" value="2"/>
</dbReference>
<evidence type="ECO:0000256" key="3">
    <source>
        <dbReference type="ARBA" id="ARBA00024947"/>
    </source>
</evidence>
<feature type="domain" description="Coenzyme Q-binding protein COQ10 START" evidence="5">
    <location>
        <begin position="194"/>
        <end position="255"/>
    </location>
</feature>
<evidence type="ECO:0000256" key="1">
    <source>
        <dbReference type="ARBA" id="ARBA00006885"/>
    </source>
</evidence>
<evidence type="ECO:0000313" key="6">
    <source>
        <dbReference type="EMBL" id="KAJ5175013.1"/>
    </source>
</evidence>
<comment type="similarity">
    <text evidence="1">Belongs to the COQ10 family.</text>
</comment>
<evidence type="ECO:0000256" key="2">
    <source>
        <dbReference type="ARBA" id="ARBA00011814"/>
    </source>
</evidence>
<dbReference type="Proteomes" id="UP001149163">
    <property type="component" value="Unassembled WGS sequence"/>
</dbReference>
<feature type="domain" description="Coenzyme Q-binding protein COQ10 START" evidence="5">
    <location>
        <begin position="92"/>
        <end position="157"/>
    </location>
</feature>
<dbReference type="CDD" id="cd07813">
    <property type="entry name" value="COQ10p_like"/>
    <property type="match status" value="1"/>
</dbReference>
<feature type="compositionally biased region" description="Basic residues" evidence="4">
    <location>
        <begin position="1"/>
        <end position="10"/>
    </location>
</feature>
<dbReference type="PANTHER" id="PTHR12901:SF10">
    <property type="entry name" value="COENZYME Q-BINDING PROTEIN COQ10, MITOCHONDRIAL"/>
    <property type="match status" value="1"/>
</dbReference>
<sequence>MRPARARRPSCRTIFSSDRPSVPERSLLPGQSATRTISTSQQPRPSTQGIPPCSTYTARRSFGLPSLSSILPSAPNGNNNSPKRVLTATRTLPYSPALLFKVISSVESYSQFLPFLTASTVTARDPETGHPTQAFLTVGYGPLSETFTSRVICDPANWIVEARSGAKYGNADGNTGGSSSKSSGLSGFFPGATEGIFEYLSTRWELVPLAPVDGRDGPQTKVNLEVRFEFRNQLHATVMGAVEGQMASVMIEAFEKRIRETHTQGQ</sequence>
<protein>
    <recommendedName>
        <fullName evidence="5">Coenzyme Q-binding protein COQ10 START domain-containing protein</fullName>
    </recommendedName>
</protein>
<proteinExistence type="inferred from homology"/>
<dbReference type="PANTHER" id="PTHR12901">
    <property type="entry name" value="SPERM PROTEIN HOMOLOG"/>
    <property type="match status" value="1"/>
</dbReference>
<dbReference type="InterPro" id="IPR044996">
    <property type="entry name" value="COQ10-like"/>
</dbReference>
<reference evidence="6" key="2">
    <citation type="journal article" date="2023" name="IMA Fungus">
        <title>Comparative genomic study of the Penicillium genus elucidates a diverse pangenome and 15 lateral gene transfer events.</title>
        <authorList>
            <person name="Petersen C."/>
            <person name="Sorensen T."/>
            <person name="Nielsen M.R."/>
            <person name="Sondergaard T.E."/>
            <person name="Sorensen J.L."/>
            <person name="Fitzpatrick D.A."/>
            <person name="Frisvad J.C."/>
            <person name="Nielsen K.L."/>
        </authorList>
    </citation>
    <scope>NUCLEOTIDE SEQUENCE</scope>
    <source>
        <strain evidence="6">IBT 26290</strain>
    </source>
</reference>
<dbReference type="AlphaFoldDB" id="A0A9W9IC94"/>
<comment type="function">
    <text evidence="3">Required for the function of coenzyme Q in the respiratory chain. May serve as a chaperone or may be involved in the transport of Q6 from its site of synthesis to the catalytic sites of the respiratory complexes.</text>
</comment>
<dbReference type="GO" id="GO:0048039">
    <property type="term" value="F:ubiquinone binding"/>
    <property type="evidence" value="ECO:0007669"/>
    <property type="project" value="InterPro"/>
</dbReference>
<reference evidence="6" key="1">
    <citation type="submission" date="2022-11" db="EMBL/GenBank/DDBJ databases">
        <authorList>
            <person name="Petersen C."/>
        </authorList>
    </citation>
    <scope>NUCLEOTIDE SEQUENCE</scope>
    <source>
        <strain evidence="6">IBT 26290</strain>
    </source>
</reference>
<dbReference type="Gene3D" id="3.30.530.20">
    <property type="match status" value="1"/>
</dbReference>
<comment type="caution">
    <text evidence="6">The sequence shown here is derived from an EMBL/GenBank/DDBJ whole genome shotgun (WGS) entry which is preliminary data.</text>
</comment>
<gene>
    <name evidence="6" type="ORF">N7482_000890</name>
</gene>
<organism evidence="6 7">
    <name type="scientific">Penicillium canariense</name>
    <dbReference type="NCBI Taxonomy" id="189055"/>
    <lineage>
        <taxon>Eukaryota</taxon>
        <taxon>Fungi</taxon>
        <taxon>Dikarya</taxon>
        <taxon>Ascomycota</taxon>
        <taxon>Pezizomycotina</taxon>
        <taxon>Eurotiomycetes</taxon>
        <taxon>Eurotiomycetidae</taxon>
        <taxon>Eurotiales</taxon>
        <taxon>Aspergillaceae</taxon>
        <taxon>Penicillium</taxon>
    </lineage>
</organism>
<name>A0A9W9IC94_9EURO</name>
<evidence type="ECO:0000256" key="4">
    <source>
        <dbReference type="SAM" id="MobiDB-lite"/>
    </source>
</evidence>
<dbReference type="OrthoDB" id="292693at2759"/>
<evidence type="ECO:0000259" key="5">
    <source>
        <dbReference type="Pfam" id="PF03364"/>
    </source>
</evidence>
<feature type="compositionally biased region" description="Polar residues" evidence="4">
    <location>
        <begin position="29"/>
        <end position="55"/>
    </location>
</feature>
<comment type="subunit">
    <text evidence="2">Interacts with coenzyme Q.</text>
</comment>
<dbReference type="GeneID" id="81422191"/>
<dbReference type="EMBL" id="JAPQKN010000001">
    <property type="protein sequence ID" value="KAJ5175013.1"/>
    <property type="molecule type" value="Genomic_DNA"/>
</dbReference>
<accession>A0A9W9IC94</accession>
<evidence type="ECO:0000313" key="7">
    <source>
        <dbReference type="Proteomes" id="UP001149163"/>
    </source>
</evidence>
<dbReference type="SUPFAM" id="SSF55961">
    <property type="entry name" value="Bet v1-like"/>
    <property type="match status" value="1"/>
</dbReference>
<dbReference type="RefSeq" id="XP_056546621.1">
    <property type="nucleotide sequence ID" value="XM_056683015.1"/>
</dbReference>